<evidence type="ECO:0000313" key="5">
    <source>
        <dbReference type="EMBL" id="ORY04191.1"/>
    </source>
</evidence>
<reference evidence="5 6" key="1">
    <citation type="submission" date="2016-07" db="EMBL/GenBank/DDBJ databases">
        <title>Pervasive Adenine N6-methylation of Active Genes in Fungi.</title>
        <authorList>
            <consortium name="DOE Joint Genome Institute"/>
            <person name="Mondo S.J."/>
            <person name="Dannebaum R.O."/>
            <person name="Kuo R.C."/>
            <person name="Labutti K."/>
            <person name="Haridas S."/>
            <person name="Kuo A."/>
            <person name="Salamov A."/>
            <person name="Ahrendt S.R."/>
            <person name="Lipzen A."/>
            <person name="Sullivan W."/>
            <person name="Andreopoulos W.B."/>
            <person name="Clum A."/>
            <person name="Lindquist E."/>
            <person name="Daum C."/>
            <person name="Ramamoorthy G.K."/>
            <person name="Gryganskyi A."/>
            <person name="Culley D."/>
            <person name="Magnuson J.K."/>
            <person name="James T.Y."/>
            <person name="O'Malley M.A."/>
            <person name="Stajich J.E."/>
            <person name="Spatafora J.W."/>
            <person name="Visel A."/>
            <person name="Grigoriev I.V."/>
        </authorList>
    </citation>
    <scope>NUCLEOTIDE SEQUENCE [LARGE SCALE GENOMIC DNA]</scope>
    <source>
        <strain evidence="5 6">CBS 115471</strain>
    </source>
</reference>
<accession>A0A1Y1Z1N1</accession>
<feature type="chain" id="PRO_5010985608" description="NAD(P)-binding protein" evidence="4">
    <location>
        <begin position="23"/>
        <end position="299"/>
    </location>
</feature>
<dbReference type="InterPro" id="IPR020904">
    <property type="entry name" value="Sc_DH/Rdtase_CS"/>
</dbReference>
<protein>
    <recommendedName>
        <fullName evidence="7">NAD(P)-binding protein</fullName>
    </recommendedName>
</protein>
<evidence type="ECO:0000256" key="3">
    <source>
        <dbReference type="ARBA" id="ARBA00023002"/>
    </source>
</evidence>
<dbReference type="OrthoDB" id="5296at2759"/>
<dbReference type="InterPro" id="IPR036291">
    <property type="entry name" value="NAD(P)-bd_dom_sf"/>
</dbReference>
<evidence type="ECO:0000256" key="2">
    <source>
        <dbReference type="ARBA" id="ARBA00022857"/>
    </source>
</evidence>
<evidence type="ECO:0000256" key="4">
    <source>
        <dbReference type="SAM" id="SignalP"/>
    </source>
</evidence>
<sequence>MTGINLSFTRLLLFQNCNVLLADLALRPEAQELVSSYSQKRDGRARAVFQKTDVTDWNQLSETFETATKEFGGVDIVCPGAGIYDPYFSNFWHPPGSKNSKDGVDGGRYASLDINLTHPIRMTQTAISYFLNPPNSNNGGQQKVSPANPKRVILISSIAGQTSNLNTPIYVAAKHGINGFIRSLADLEPKIGVRINGVAPGVIRTPLWTEHPEKLGFVDEGRDEWVEPEEVAEAMVRCLVDETGEVGGGTVLEVGKGQTRRVEERMDPGPKGRGHTVANLKEGYAEVYQWLGESGWGQV</sequence>
<organism evidence="5 6">
    <name type="scientific">Clohesyomyces aquaticus</name>
    <dbReference type="NCBI Taxonomy" id="1231657"/>
    <lineage>
        <taxon>Eukaryota</taxon>
        <taxon>Fungi</taxon>
        <taxon>Dikarya</taxon>
        <taxon>Ascomycota</taxon>
        <taxon>Pezizomycotina</taxon>
        <taxon>Dothideomycetes</taxon>
        <taxon>Pleosporomycetidae</taxon>
        <taxon>Pleosporales</taxon>
        <taxon>Lindgomycetaceae</taxon>
        <taxon>Clohesyomyces</taxon>
    </lineage>
</organism>
<keyword evidence="4" id="KW-0732">Signal</keyword>
<dbReference type="PRINTS" id="PR00081">
    <property type="entry name" value="GDHRDH"/>
</dbReference>
<evidence type="ECO:0008006" key="7">
    <source>
        <dbReference type="Google" id="ProtNLM"/>
    </source>
</evidence>
<dbReference type="PANTHER" id="PTHR44229">
    <property type="entry name" value="15-HYDROXYPROSTAGLANDIN DEHYDROGENASE [NAD(+)]"/>
    <property type="match status" value="1"/>
</dbReference>
<dbReference type="SUPFAM" id="SSF51735">
    <property type="entry name" value="NAD(P)-binding Rossmann-fold domains"/>
    <property type="match status" value="1"/>
</dbReference>
<dbReference type="Gene3D" id="3.40.50.720">
    <property type="entry name" value="NAD(P)-binding Rossmann-like Domain"/>
    <property type="match status" value="1"/>
</dbReference>
<dbReference type="STRING" id="1231657.A0A1Y1Z1N1"/>
<dbReference type="PROSITE" id="PS00061">
    <property type="entry name" value="ADH_SHORT"/>
    <property type="match status" value="1"/>
</dbReference>
<dbReference type="Pfam" id="PF00106">
    <property type="entry name" value="adh_short"/>
    <property type="match status" value="1"/>
</dbReference>
<evidence type="ECO:0000313" key="6">
    <source>
        <dbReference type="Proteomes" id="UP000193144"/>
    </source>
</evidence>
<dbReference type="PANTHER" id="PTHR44229:SF4">
    <property type="entry name" value="15-HYDROXYPROSTAGLANDIN DEHYDROGENASE [NAD(+)]"/>
    <property type="match status" value="1"/>
</dbReference>
<dbReference type="EMBL" id="MCFA01000138">
    <property type="protein sequence ID" value="ORY04191.1"/>
    <property type="molecule type" value="Genomic_DNA"/>
</dbReference>
<keyword evidence="3" id="KW-0560">Oxidoreductase</keyword>
<dbReference type="GO" id="GO:0016491">
    <property type="term" value="F:oxidoreductase activity"/>
    <property type="evidence" value="ECO:0007669"/>
    <property type="project" value="UniProtKB-KW"/>
</dbReference>
<dbReference type="InterPro" id="IPR002347">
    <property type="entry name" value="SDR_fam"/>
</dbReference>
<comment type="similarity">
    <text evidence="1">Belongs to the short-chain dehydrogenases/reductases (SDR) family.</text>
</comment>
<proteinExistence type="inferred from homology"/>
<dbReference type="AlphaFoldDB" id="A0A1Y1Z1N1"/>
<evidence type="ECO:0000256" key="1">
    <source>
        <dbReference type="ARBA" id="ARBA00006484"/>
    </source>
</evidence>
<comment type="caution">
    <text evidence="5">The sequence shown here is derived from an EMBL/GenBank/DDBJ whole genome shotgun (WGS) entry which is preliminary data.</text>
</comment>
<dbReference type="GO" id="GO:0005737">
    <property type="term" value="C:cytoplasm"/>
    <property type="evidence" value="ECO:0007669"/>
    <property type="project" value="TreeGrafter"/>
</dbReference>
<gene>
    <name evidence="5" type="ORF">BCR34DRAFT_491762</name>
</gene>
<keyword evidence="2" id="KW-0521">NADP</keyword>
<keyword evidence="6" id="KW-1185">Reference proteome</keyword>
<dbReference type="FunFam" id="3.40.50.720:FF:000643">
    <property type="entry name" value="Short chain dehydrogenase/reductase family oxidoreductase, putative"/>
    <property type="match status" value="1"/>
</dbReference>
<feature type="signal peptide" evidence="4">
    <location>
        <begin position="1"/>
        <end position="22"/>
    </location>
</feature>
<name>A0A1Y1Z1N1_9PLEO</name>
<dbReference type="Proteomes" id="UP000193144">
    <property type="component" value="Unassembled WGS sequence"/>
</dbReference>